<accession>A0A0E9TTB4</accession>
<organism evidence="1">
    <name type="scientific">Anguilla anguilla</name>
    <name type="common">European freshwater eel</name>
    <name type="synonym">Muraena anguilla</name>
    <dbReference type="NCBI Taxonomy" id="7936"/>
    <lineage>
        <taxon>Eukaryota</taxon>
        <taxon>Metazoa</taxon>
        <taxon>Chordata</taxon>
        <taxon>Craniata</taxon>
        <taxon>Vertebrata</taxon>
        <taxon>Euteleostomi</taxon>
        <taxon>Actinopterygii</taxon>
        <taxon>Neopterygii</taxon>
        <taxon>Teleostei</taxon>
        <taxon>Anguilliformes</taxon>
        <taxon>Anguillidae</taxon>
        <taxon>Anguilla</taxon>
    </lineage>
</organism>
<reference evidence="1" key="1">
    <citation type="submission" date="2014-11" db="EMBL/GenBank/DDBJ databases">
        <authorList>
            <person name="Amaro Gonzalez C."/>
        </authorList>
    </citation>
    <scope>NUCLEOTIDE SEQUENCE</scope>
</reference>
<sequence>MISEIGGYSLVNC</sequence>
<evidence type="ECO:0000313" key="1">
    <source>
        <dbReference type="EMBL" id="JAH56155.1"/>
    </source>
</evidence>
<reference evidence="1" key="2">
    <citation type="journal article" date="2015" name="Fish Shellfish Immunol.">
        <title>Early steps in the European eel (Anguilla anguilla)-Vibrio vulnificus interaction in the gills: Role of the RtxA13 toxin.</title>
        <authorList>
            <person name="Callol A."/>
            <person name="Pajuelo D."/>
            <person name="Ebbesson L."/>
            <person name="Teles M."/>
            <person name="MacKenzie S."/>
            <person name="Amaro C."/>
        </authorList>
    </citation>
    <scope>NUCLEOTIDE SEQUENCE</scope>
</reference>
<name>A0A0E9TTB4_ANGAN</name>
<protein>
    <submittedName>
        <fullName evidence="1">Uncharacterized protein</fullName>
    </submittedName>
</protein>
<dbReference type="EMBL" id="GBXM01052422">
    <property type="protein sequence ID" value="JAH56155.1"/>
    <property type="molecule type" value="Transcribed_RNA"/>
</dbReference>
<proteinExistence type="predicted"/>